<feature type="chain" id="PRO_5037336274" evidence="1">
    <location>
        <begin position="24"/>
        <end position="230"/>
    </location>
</feature>
<reference evidence="2" key="1">
    <citation type="submission" date="2021-01" db="EMBL/GenBank/DDBJ databases">
        <title>Modified the classification status of verrucomicrobia.</title>
        <authorList>
            <person name="Feng X."/>
        </authorList>
    </citation>
    <scope>NUCLEOTIDE SEQUENCE</scope>
    <source>
        <strain evidence="2">KCTC 13126</strain>
    </source>
</reference>
<protein>
    <submittedName>
        <fullName evidence="2">Uncharacterized protein</fullName>
    </submittedName>
</protein>
<accession>A0A934VSC0</accession>
<name>A0A934VSC0_9BACT</name>
<dbReference type="EMBL" id="JAENIL010000036">
    <property type="protein sequence ID" value="MBK1878855.1"/>
    <property type="molecule type" value="Genomic_DNA"/>
</dbReference>
<dbReference type="InterPro" id="IPR010239">
    <property type="entry name" value="CHP02001"/>
</dbReference>
<keyword evidence="1" id="KW-0732">Signal</keyword>
<evidence type="ECO:0000256" key="1">
    <source>
        <dbReference type="SAM" id="SignalP"/>
    </source>
</evidence>
<evidence type="ECO:0000313" key="3">
    <source>
        <dbReference type="Proteomes" id="UP000617628"/>
    </source>
</evidence>
<feature type="signal peptide" evidence="1">
    <location>
        <begin position="1"/>
        <end position="23"/>
    </location>
</feature>
<sequence length="230" mass="25013">MKNKTIAILAAAAGFVSASNINAQELSWEATYGVESEYVFRGVKIADESIQGGIEGSYADAYFGVWAHEAFNSDYSDTSEFDFYAGYGVALDDTYSLDFGGTLYHYPDADGDDTVEAFIGLTADVQLAPSLYFFYDFDIEAITVEGAIGHSIEVDSRSSVDLGAAFGYVDIDNDILDADYIYYSATADYVYSISESTDAAFGVRYSNNDIGLYPHEDGNLWGGVTFTTSF</sequence>
<proteinExistence type="predicted"/>
<keyword evidence="3" id="KW-1185">Reference proteome</keyword>
<comment type="caution">
    <text evidence="2">The sequence shown here is derived from an EMBL/GenBank/DDBJ whole genome shotgun (WGS) entry which is preliminary data.</text>
</comment>
<dbReference type="Proteomes" id="UP000617628">
    <property type="component" value="Unassembled WGS sequence"/>
</dbReference>
<dbReference type="RefSeq" id="WP_200357068.1">
    <property type="nucleotide sequence ID" value="NZ_JAENIL010000036.1"/>
</dbReference>
<dbReference type="NCBIfam" id="TIGR02001">
    <property type="entry name" value="gcw_chp"/>
    <property type="match status" value="1"/>
</dbReference>
<organism evidence="2 3">
    <name type="scientific">Pelagicoccus mobilis</name>
    <dbReference type="NCBI Taxonomy" id="415221"/>
    <lineage>
        <taxon>Bacteria</taxon>
        <taxon>Pseudomonadati</taxon>
        <taxon>Verrucomicrobiota</taxon>
        <taxon>Opitutia</taxon>
        <taxon>Puniceicoccales</taxon>
        <taxon>Pelagicoccaceae</taxon>
        <taxon>Pelagicoccus</taxon>
    </lineage>
</organism>
<dbReference type="AlphaFoldDB" id="A0A934VSC0"/>
<evidence type="ECO:0000313" key="2">
    <source>
        <dbReference type="EMBL" id="MBK1878855.1"/>
    </source>
</evidence>
<gene>
    <name evidence="2" type="ORF">JIN87_18375</name>
</gene>